<keyword evidence="5" id="KW-1185">Reference proteome</keyword>
<evidence type="ECO:0000313" key="4">
    <source>
        <dbReference type="EMBL" id="KAK8399262.1"/>
    </source>
</evidence>
<feature type="region of interest" description="Disordered" evidence="1">
    <location>
        <begin position="263"/>
        <end position="284"/>
    </location>
</feature>
<reference evidence="4 5" key="1">
    <citation type="submission" date="2023-03" db="EMBL/GenBank/DDBJ databases">
        <title>High-quality genome of Scylla paramamosain provides insights in environmental adaptation.</title>
        <authorList>
            <person name="Zhang L."/>
        </authorList>
    </citation>
    <scope>NUCLEOTIDE SEQUENCE [LARGE SCALE GENOMIC DNA]</scope>
    <source>
        <strain evidence="4">LZ_2023a</strain>
        <tissue evidence="4">Muscle</tissue>
    </source>
</reference>
<proteinExistence type="predicted"/>
<evidence type="ECO:0000313" key="5">
    <source>
        <dbReference type="Proteomes" id="UP001487740"/>
    </source>
</evidence>
<gene>
    <name evidence="4" type="ORF">O3P69_003406</name>
</gene>
<feature type="chain" id="PRO_5044717138" evidence="3">
    <location>
        <begin position="26"/>
        <end position="425"/>
    </location>
</feature>
<dbReference type="EMBL" id="JARAKH010000011">
    <property type="protein sequence ID" value="KAK8399262.1"/>
    <property type="molecule type" value="Genomic_DNA"/>
</dbReference>
<feature type="signal peptide" evidence="3">
    <location>
        <begin position="1"/>
        <end position="25"/>
    </location>
</feature>
<evidence type="ECO:0000256" key="1">
    <source>
        <dbReference type="SAM" id="MobiDB-lite"/>
    </source>
</evidence>
<keyword evidence="2" id="KW-0472">Membrane</keyword>
<dbReference type="AlphaFoldDB" id="A0AAW0UKT4"/>
<accession>A0AAW0UKT4</accession>
<evidence type="ECO:0000256" key="3">
    <source>
        <dbReference type="SAM" id="SignalP"/>
    </source>
</evidence>
<dbReference type="EMBL" id="JARAKH010000011">
    <property type="protein sequence ID" value="KAK8399261.1"/>
    <property type="molecule type" value="Genomic_DNA"/>
</dbReference>
<keyword evidence="2" id="KW-1133">Transmembrane helix</keyword>
<organism evidence="4 5">
    <name type="scientific">Scylla paramamosain</name>
    <name type="common">Mud crab</name>
    <dbReference type="NCBI Taxonomy" id="85552"/>
    <lineage>
        <taxon>Eukaryota</taxon>
        <taxon>Metazoa</taxon>
        <taxon>Ecdysozoa</taxon>
        <taxon>Arthropoda</taxon>
        <taxon>Crustacea</taxon>
        <taxon>Multicrustacea</taxon>
        <taxon>Malacostraca</taxon>
        <taxon>Eumalacostraca</taxon>
        <taxon>Eucarida</taxon>
        <taxon>Decapoda</taxon>
        <taxon>Pleocyemata</taxon>
        <taxon>Brachyura</taxon>
        <taxon>Eubrachyura</taxon>
        <taxon>Portunoidea</taxon>
        <taxon>Portunidae</taxon>
        <taxon>Portuninae</taxon>
        <taxon>Scylla</taxon>
    </lineage>
</organism>
<comment type="caution">
    <text evidence="4">The sequence shown here is derived from an EMBL/GenBank/DDBJ whole genome shotgun (WGS) entry which is preliminary data.</text>
</comment>
<dbReference type="Proteomes" id="UP001487740">
    <property type="component" value="Unassembled WGS sequence"/>
</dbReference>
<keyword evidence="3" id="KW-0732">Signal</keyword>
<evidence type="ECO:0000256" key="2">
    <source>
        <dbReference type="SAM" id="Phobius"/>
    </source>
</evidence>
<keyword evidence="2" id="KW-0812">Transmembrane</keyword>
<name>A0AAW0UKT4_SCYPA</name>
<sequence length="425" mass="47468">MKNTPAFFLLLLPLLLLLLTPGGYQTRALALQCFPSFKTVDHEYSYITNASTPKGDHIKTTMYVRPHRDLKVVLRVFESANHYHYTCEFFLGKDCFKGNRLWWDELWVSVKYEGTYSFGRQVRTYEFQVRTSTCIKPCIGEAEKMRGVGSLHVLASGASQWRLDHSGTHCGTIYQRSTDRYWWPFPSCTYVNLSSLLITSVKYTTPTKPTTTPTTLTTNPTTLTTNPTTSQAAKIGGITGGLVAGIVVVAVIVMIVVRKRRGEPAKEDVAMHPQNTESPREENVNSLYEPTYRQEPLYENVDRQGFVNSLYGTVDRQGSVNSLYGTVDRQGSVNSLYGTVDRQGSVNSLYGTVDRQGSVNSLYGTVDRQGSVNSLYGTVDRQGSVNSLYGTVDRQGSVNSLYGTVDRQGSVNSLYEPFEKFRGSQ</sequence>
<feature type="transmembrane region" description="Helical" evidence="2">
    <location>
        <begin position="235"/>
        <end position="257"/>
    </location>
</feature>
<protein>
    <submittedName>
        <fullName evidence="4">Uncharacterized protein</fullName>
    </submittedName>
</protein>